<dbReference type="AlphaFoldDB" id="A0A840MPK1"/>
<reference evidence="1 2" key="1">
    <citation type="submission" date="2020-08" db="EMBL/GenBank/DDBJ databases">
        <title>Genomic Encyclopedia of Type Strains, Phase IV (KMG-IV): sequencing the most valuable type-strain genomes for metagenomic binning, comparative biology and taxonomic classification.</title>
        <authorList>
            <person name="Goeker M."/>
        </authorList>
    </citation>
    <scope>NUCLEOTIDE SEQUENCE [LARGE SCALE GENOMIC DNA]</scope>
    <source>
        <strain evidence="1 2">DSM 27165</strain>
    </source>
</reference>
<proteinExistence type="predicted"/>
<dbReference type="Proteomes" id="UP000575898">
    <property type="component" value="Unassembled WGS sequence"/>
</dbReference>
<dbReference type="EMBL" id="JACHHY010000045">
    <property type="protein sequence ID" value="MBB5020568.1"/>
    <property type="molecule type" value="Genomic_DNA"/>
</dbReference>
<evidence type="ECO:0000313" key="1">
    <source>
        <dbReference type="EMBL" id="MBB5020568.1"/>
    </source>
</evidence>
<sequence length="83" mass="8465">NQQLTLASPTQLKLVANGSGLTLKDGNILIQCPKAAVFKASVKQQLGPQGASHAAPALPHGPFKGCEFKNADATQSGSAGVLR</sequence>
<accession>A0A840MPK1</accession>
<feature type="non-terminal residue" evidence="1">
    <location>
        <position position="1"/>
    </location>
</feature>
<protein>
    <submittedName>
        <fullName evidence="1">Uncharacterized protein (DUF2345 family)</fullName>
    </submittedName>
</protein>
<evidence type="ECO:0000313" key="2">
    <source>
        <dbReference type="Proteomes" id="UP000575898"/>
    </source>
</evidence>
<comment type="caution">
    <text evidence="1">The sequence shown here is derived from an EMBL/GenBank/DDBJ whole genome shotgun (WGS) entry which is preliminary data.</text>
</comment>
<name>A0A840MPK1_9PROT</name>
<organism evidence="1 2">
    <name type="scientific">Chitinivorax tropicus</name>
    <dbReference type="NCBI Taxonomy" id="714531"/>
    <lineage>
        <taxon>Bacteria</taxon>
        <taxon>Pseudomonadati</taxon>
        <taxon>Pseudomonadota</taxon>
        <taxon>Betaproteobacteria</taxon>
        <taxon>Chitinivorax</taxon>
    </lineage>
</organism>
<gene>
    <name evidence="1" type="ORF">HNQ59_003889</name>
</gene>
<keyword evidence="2" id="KW-1185">Reference proteome</keyword>
<dbReference type="RefSeq" id="WP_184041945.1">
    <property type="nucleotide sequence ID" value="NZ_JACHHY010000045.1"/>
</dbReference>